<evidence type="ECO:0000256" key="1">
    <source>
        <dbReference type="ARBA" id="ARBA00007992"/>
    </source>
</evidence>
<keyword evidence="5" id="KW-0472">Membrane</keyword>
<dbReference type="AlphaFoldDB" id="A0A9P3H7G5"/>
<keyword evidence="5" id="KW-1133">Transmembrane helix</keyword>
<sequence length="471" mass="52693">MSSEYADGPNVMIVGAGLGGLVLAIVLEKARIPYMLFERTAEIRPLGAAIILGVNVMPFFRQIGIYDEFVSLAKEVHCIENYNEERELIFTMDFRPTHVMGGELGFILPRSVLYDLLLRQIPADRIHLKKRVLSVKQGDISVSIVCQDNTTYQGDILVGADGAYSAVRQCLFEQMKKEKLLPKVDQGVLPYSCVCLVGQTNPLDPEMFPELKEPIAKFSAIKSETQPYSWNSIAVGGNRYCWSVIQYLDEESSRENDTFRSSEWGAESAVSMCKEVRSFPIAGGSKTAAEGIRTIGTLIDNTPKDLISKVMLEEKVFKTWYHERTVLLGDACHKVHPASGAGALNAIQDSITLGNWIAALPDPSIESLSKAFEEYRSERYDTIMASFNNGRLLSKVNAKATWKSRLIRYMTQNTPGWLWMIMMKRMAESRPQLWFLPQAPVKGTVPPKYQPSLVKNLPLVEKRKAAVAQPV</sequence>
<feature type="domain" description="FAD-binding" evidence="6">
    <location>
        <begin position="307"/>
        <end position="374"/>
    </location>
</feature>
<dbReference type="PANTHER" id="PTHR47356">
    <property type="entry name" value="FAD-DEPENDENT MONOOXYGENASE ASQG-RELATED"/>
    <property type="match status" value="1"/>
</dbReference>
<proteinExistence type="inferred from homology"/>
<organism evidence="7 8">
    <name type="scientific">Entomortierella parvispora</name>
    <dbReference type="NCBI Taxonomy" id="205924"/>
    <lineage>
        <taxon>Eukaryota</taxon>
        <taxon>Fungi</taxon>
        <taxon>Fungi incertae sedis</taxon>
        <taxon>Mucoromycota</taxon>
        <taxon>Mortierellomycotina</taxon>
        <taxon>Mortierellomycetes</taxon>
        <taxon>Mortierellales</taxon>
        <taxon>Mortierellaceae</taxon>
        <taxon>Entomortierella</taxon>
    </lineage>
</organism>
<keyword evidence="8" id="KW-1185">Reference proteome</keyword>
<dbReference type="GO" id="GO:0004497">
    <property type="term" value="F:monooxygenase activity"/>
    <property type="evidence" value="ECO:0007669"/>
    <property type="project" value="InterPro"/>
</dbReference>
<keyword evidence="2" id="KW-0285">Flavoprotein</keyword>
<dbReference type="InterPro" id="IPR036188">
    <property type="entry name" value="FAD/NAD-bd_sf"/>
</dbReference>
<keyword evidence="5" id="KW-0812">Transmembrane</keyword>
<reference evidence="7" key="2">
    <citation type="journal article" date="2022" name="Microbiol. Resour. Announc.">
        <title>Whole-Genome Sequence of Entomortierella parvispora E1425, a Mucoromycotan Fungus Associated with Burkholderiaceae-Related Endosymbiotic Bacteria.</title>
        <authorList>
            <person name="Herlambang A."/>
            <person name="Guo Y."/>
            <person name="Takashima Y."/>
            <person name="Narisawa K."/>
            <person name="Ohta H."/>
            <person name="Nishizawa T."/>
        </authorList>
    </citation>
    <scope>NUCLEOTIDE SEQUENCE</scope>
    <source>
        <strain evidence="7">E1425</strain>
    </source>
</reference>
<name>A0A9P3H7G5_9FUNG</name>
<gene>
    <name evidence="7" type="ORF">EMPS_03811</name>
</gene>
<dbReference type="EMBL" id="BQFW01000005">
    <property type="protein sequence ID" value="GJJ71461.1"/>
    <property type="molecule type" value="Genomic_DNA"/>
</dbReference>
<accession>A0A9P3H7G5</accession>
<dbReference type="GO" id="GO:0071949">
    <property type="term" value="F:FAD binding"/>
    <property type="evidence" value="ECO:0007669"/>
    <property type="project" value="InterPro"/>
</dbReference>
<dbReference type="SUPFAM" id="SSF51905">
    <property type="entry name" value="FAD/NAD(P)-binding domain"/>
    <property type="match status" value="1"/>
</dbReference>
<keyword evidence="3" id="KW-0274">FAD</keyword>
<protein>
    <recommendedName>
        <fullName evidence="6">FAD-binding domain-containing protein</fullName>
    </recommendedName>
</protein>
<comment type="similarity">
    <text evidence="1">Belongs to the paxM FAD-dependent monooxygenase family.</text>
</comment>
<evidence type="ECO:0000256" key="4">
    <source>
        <dbReference type="ARBA" id="ARBA00023002"/>
    </source>
</evidence>
<evidence type="ECO:0000313" key="8">
    <source>
        <dbReference type="Proteomes" id="UP000827284"/>
    </source>
</evidence>
<feature type="domain" description="FAD-binding" evidence="6">
    <location>
        <begin position="10"/>
        <end position="179"/>
    </location>
</feature>
<dbReference type="OrthoDB" id="655030at2759"/>
<dbReference type="Proteomes" id="UP000827284">
    <property type="component" value="Unassembled WGS sequence"/>
</dbReference>
<feature type="transmembrane region" description="Helical" evidence="5">
    <location>
        <begin position="12"/>
        <end position="30"/>
    </location>
</feature>
<dbReference type="InterPro" id="IPR002938">
    <property type="entry name" value="FAD-bd"/>
</dbReference>
<evidence type="ECO:0000256" key="2">
    <source>
        <dbReference type="ARBA" id="ARBA00022630"/>
    </source>
</evidence>
<keyword evidence="4" id="KW-0560">Oxidoreductase</keyword>
<reference evidence="7" key="1">
    <citation type="submission" date="2021-11" db="EMBL/GenBank/DDBJ databases">
        <authorList>
            <person name="Herlambang A."/>
            <person name="Guo Y."/>
            <person name="Takashima Y."/>
            <person name="Nishizawa T."/>
        </authorList>
    </citation>
    <scope>NUCLEOTIDE SEQUENCE</scope>
    <source>
        <strain evidence="7">E1425</strain>
    </source>
</reference>
<comment type="caution">
    <text evidence="7">The sequence shown here is derived from an EMBL/GenBank/DDBJ whole genome shotgun (WGS) entry which is preliminary data.</text>
</comment>
<dbReference type="Gene3D" id="3.50.50.60">
    <property type="entry name" value="FAD/NAD(P)-binding domain"/>
    <property type="match status" value="1"/>
</dbReference>
<feature type="transmembrane region" description="Helical" evidence="5">
    <location>
        <begin position="42"/>
        <end position="60"/>
    </location>
</feature>
<evidence type="ECO:0000256" key="3">
    <source>
        <dbReference type="ARBA" id="ARBA00022827"/>
    </source>
</evidence>
<dbReference type="Pfam" id="PF01494">
    <property type="entry name" value="FAD_binding_3"/>
    <property type="match status" value="2"/>
</dbReference>
<evidence type="ECO:0000313" key="7">
    <source>
        <dbReference type="EMBL" id="GJJ71461.1"/>
    </source>
</evidence>
<evidence type="ECO:0000256" key="5">
    <source>
        <dbReference type="SAM" id="Phobius"/>
    </source>
</evidence>
<evidence type="ECO:0000259" key="6">
    <source>
        <dbReference type="Pfam" id="PF01494"/>
    </source>
</evidence>
<dbReference type="PANTHER" id="PTHR47356:SF2">
    <property type="entry name" value="FAD-BINDING DOMAIN-CONTAINING PROTEIN-RELATED"/>
    <property type="match status" value="1"/>
</dbReference>
<dbReference type="InterPro" id="IPR050562">
    <property type="entry name" value="FAD_mOase_fung"/>
</dbReference>
<dbReference type="PRINTS" id="PR00420">
    <property type="entry name" value="RNGMNOXGNASE"/>
</dbReference>